<evidence type="ECO:0000256" key="6">
    <source>
        <dbReference type="ARBA" id="ARBA00023157"/>
    </source>
</evidence>
<keyword evidence="5" id="KW-0472">Membrane</keyword>
<comment type="caution">
    <text evidence="10">The sequence shown here is derived from an EMBL/GenBank/DDBJ whole genome shotgun (WGS) entry which is preliminary data.</text>
</comment>
<dbReference type="GO" id="GO:0008305">
    <property type="term" value="C:integrin complex"/>
    <property type="evidence" value="ECO:0007669"/>
    <property type="project" value="TreeGrafter"/>
</dbReference>
<evidence type="ECO:0000256" key="3">
    <source>
        <dbReference type="ARBA" id="ARBA00022729"/>
    </source>
</evidence>
<keyword evidence="4" id="KW-0677">Repeat</keyword>
<evidence type="ECO:0000259" key="9">
    <source>
        <dbReference type="SMART" id="SM00187"/>
    </source>
</evidence>
<dbReference type="EMBL" id="CAJVCH010068944">
    <property type="protein sequence ID" value="CAG7720256.1"/>
    <property type="molecule type" value="Genomic_DNA"/>
</dbReference>
<keyword evidence="7" id="KW-0325">Glycoprotein</keyword>
<dbReference type="GO" id="GO:0007229">
    <property type="term" value="P:integrin-mediated signaling pathway"/>
    <property type="evidence" value="ECO:0007669"/>
    <property type="project" value="TreeGrafter"/>
</dbReference>
<keyword evidence="1" id="KW-0245">EGF-like domain</keyword>
<reference evidence="10" key="1">
    <citation type="submission" date="2021-06" db="EMBL/GenBank/DDBJ databases">
        <authorList>
            <person name="Hodson N. C."/>
            <person name="Mongue J. A."/>
            <person name="Jaron S. K."/>
        </authorList>
    </citation>
    <scope>NUCLEOTIDE SEQUENCE</scope>
</reference>
<accession>A0A8J2NNZ3</accession>
<keyword evidence="3 8" id="KW-0732">Signal</keyword>
<feature type="chain" id="PRO_5035199896" description="Integrin beta subunit VWA domain-containing protein" evidence="8">
    <location>
        <begin position="32"/>
        <end position="235"/>
    </location>
</feature>
<dbReference type="Pfam" id="PF00362">
    <property type="entry name" value="Integrin_beta"/>
    <property type="match status" value="1"/>
</dbReference>
<dbReference type="GO" id="GO:0005925">
    <property type="term" value="C:focal adhesion"/>
    <property type="evidence" value="ECO:0007669"/>
    <property type="project" value="TreeGrafter"/>
</dbReference>
<evidence type="ECO:0000313" key="11">
    <source>
        <dbReference type="Proteomes" id="UP000708208"/>
    </source>
</evidence>
<dbReference type="GO" id="GO:0007160">
    <property type="term" value="P:cell-matrix adhesion"/>
    <property type="evidence" value="ECO:0007669"/>
    <property type="project" value="TreeGrafter"/>
</dbReference>
<dbReference type="InterPro" id="IPR015812">
    <property type="entry name" value="Integrin_bsu"/>
</dbReference>
<dbReference type="GO" id="GO:0033627">
    <property type="term" value="P:cell adhesion mediated by integrin"/>
    <property type="evidence" value="ECO:0007669"/>
    <property type="project" value="TreeGrafter"/>
</dbReference>
<dbReference type="PANTHER" id="PTHR10082">
    <property type="entry name" value="INTEGRIN BETA SUBUNIT"/>
    <property type="match status" value="1"/>
</dbReference>
<keyword evidence="2" id="KW-0812">Transmembrane</keyword>
<organism evidence="10 11">
    <name type="scientific">Allacma fusca</name>
    <dbReference type="NCBI Taxonomy" id="39272"/>
    <lineage>
        <taxon>Eukaryota</taxon>
        <taxon>Metazoa</taxon>
        <taxon>Ecdysozoa</taxon>
        <taxon>Arthropoda</taxon>
        <taxon>Hexapoda</taxon>
        <taxon>Collembola</taxon>
        <taxon>Symphypleona</taxon>
        <taxon>Sminthuridae</taxon>
        <taxon>Allacma</taxon>
    </lineage>
</organism>
<feature type="non-terminal residue" evidence="10">
    <location>
        <position position="1"/>
    </location>
</feature>
<dbReference type="Pfam" id="PF17205">
    <property type="entry name" value="PSI_integrin"/>
    <property type="match status" value="1"/>
</dbReference>
<evidence type="ECO:0000256" key="5">
    <source>
        <dbReference type="ARBA" id="ARBA00022989"/>
    </source>
</evidence>
<sequence length="235" mass="26802">MKCHFNFRRLVARVSLLVLVMVIFIEPIALGQSSNSSCVAKKTCGECIRSPDCVWCSQPKFERQDKSPLPRCNTATKHQALSLELRCESDYLINPNHQFQLVKDEEISRGSYSKAAIQIKPQHVSLRMRVGQPYDINMQYAQAEDYPVDLYYLMDLSKSMEDDKEQLSNLGDTLADVMRKLTSNFRLGFGSFVDKVVMPFVSTVEKKLLQPCDDCVSPYGYRNHMTLSSDTTNFS</sequence>
<feature type="signal peptide" evidence="8">
    <location>
        <begin position="1"/>
        <end position="31"/>
    </location>
</feature>
<dbReference type="PANTHER" id="PTHR10082:SF60">
    <property type="entry name" value="INTEGRIN BETA-PS"/>
    <property type="match status" value="1"/>
</dbReference>
<dbReference type="AlphaFoldDB" id="A0A8J2NNZ3"/>
<dbReference type="SMART" id="SM00187">
    <property type="entry name" value="INB"/>
    <property type="match status" value="1"/>
</dbReference>
<gene>
    <name evidence="10" type="ORF">AFUS01_LOCUS9542</name>
</gene>
<evidence type="ECO:0000256" key="8">
    <source>
        <dbReference type="SAM" id="SignalP"/>
    </source>
</evidence>
<dbReference type="GO" id="GO:0016477">
    <property type="term" value="P:cell migration"/>
    <property type="evidence" value="ECO:0007669"/>
    <property type="project" value="TreeGrafter"/>
</dbReference>
<evidence type="ECO:0000256" key="1">
    <source>
        <dbReference type="ARBA" id="ARBA00022536"/>
    </source>
</evidence>
<evidence type="ECO:0000256" key="2">
    <source>
        <dbReference type="ARBA" id="ARBA00022692"/>
    </source>
</evidence>
<feature type="domain" description="Integrin beta subunit VWA" evidence="9">
    <location>
        <begin position="43"/>
        <end position="235"/>
    </location>
</feature>
<protein>
    <recommendedName>
        <fullName evidence="9">Integrin beta subunit VWA domain-containing protein</fullName>
    </recommendedName>
</protein>
<dbReference type="Proteomes" id="UP000708208">
    <property type="component" value="Unassembled WGS sequence"/>
</dbReference>
<keyword evidence="5" id="KW-1133">Transmembrane helix</keyword>
<dbReference type="GO" id="GO:0009986">
    <property type="term" value="C:cell surface"/>
    <property type="evidence" value="ECO:0007669"/>
    <property type="project" value="TreeGrafter"/>
</dbReference>
<keyword evidence="11" id="KW-1185">Reference proteome</keyword>
<proteinExistence type="predicted"/>
<dbReference type="InterPro" id="IPR002369">
    <property type="entry name" value="Integrin_bsu_VWA"/>
</dbReference>
<evidence type="ECO:0000256" key="4">
    <source>
        <dbReference type="ARBA" id="ARBA00022737"/>
    </source>
</evidence>
<keyword evidence="6" id="KW-1015">Disulfide bond</keyword>
<name>A0A8J2NNZ3_9HEXA</name>
<dbReference type="OrthoDB" id="410592at2759"/>
<evidence type="ECO:0000313" key="10">
    <source>
        <dbReference type="EMBL" id="CAG7720256.1"/>
    </source>
</evidence>
<dbReference type="GO" id="GO:0098609">
    <property type="term" value="P:cell-cell adhesion"/>
    <property type="evidence" value="ECO:0007669"/>
    <property type="project" value="TreeGrafter"/>
</dbReference>
<dbReference type="GO" id="GO:0005178">
    <property type="term" value="F:integrin binding"/>
    <property type="evidence" value="ECO:0007669"/>
    <property type="project" value="TreeGrafter"/>
</dbReference>
<dbReference type="InterPro" id="IPR033760">
    <property type="entry name" value="Integrin_beta_N"/>
</dbReference>
<evidence type="ECO:0000256" key="7">
    <source>
        <dbReference type="ARBA" id="ARBA00023180"/>
    </source>
</evidence>